<reference evidence="4 5" key="1">
    <citation type="submission" date="2010-08" db="EMBL/GenBank/DDBJ databases">
        <title>The draft genome of Desulfovibrio fructosovorans JJ.</title>
        <authorList>
            <consortium name="US DOE Joint Genome Institute (JGI-PGF)"/>
            <person name="Lucas S."/>
            <person name="Copeland A."/>
            <person name="Lapidus A."/>
            <person name="Cheng J.-F."/>
            <person name="Bruce D."/>
            <person name="Goodwin L."/>
            <person name="Pitluck S."/>
            <person name="Land M.L."/>
            <person name="Hauser L."/>
            <person name="Chang Y.-J."/>
            <person name="Jeffries C."/>
            <person name="Wall J.D."/>
            <person name="Stahl D.A."/>
            <person name="Arkin A.P."/>
            <person name="Dehal P."/>
            <person name="Stolyar S.M."/>
            <person name="Hazen T.C."/>
            <person name="Woyke T.J."/>
        </authorList>
    </citation>
    <scope>NUCLEOTIDE SEQUENCE [LARGE SCALE GENOMIC DNA]</scope>
    <source>
        <strain evidence="4 5">JJ</strain>
    </source>
</reference>
<proteinExistence type="predicted"/>
<dbReference type="InterPro" id="IPR005116">
    <property type="entry name" value="Transp-assoc_OB_typ1"/>
</dbReference>
<dbReference type="RefSeq" id="WP_005992154.1">
    <property type="nucleotide sequence ID" value="NZ_AECZ01000006.1"/>
</dbReference>
<dbReference type="InterPro" id="IPR004606">
    <property type="entry name" value="Mop_domain"/>
</dbReference>
<dbReference type="Gene3D" id="2.40.50.100">
    <property type="match status" value="1"/>
</dbReference>
<comment type="caution">
    <text evidence="4">The sequence shown here is derived from an EMBL/GenBank/DDBJ whole genome shotgun (WGS) entry which is preliminary data.</text>
</comment>
<sequence length="69" mass="6970">MKVSARNLIPGTVKSVSIGMVAAEVVIEAAPGVEIVSVITKESAEAMGLKAGAKVNAMVKATSVMIVTD</sequence>
<organism evidence="4 5">
    <name type="scientific">Solidesulfovibrio fructosivorans JJ]</name>
    <dbReference type="NCBI Taxonomy" id="596151"/>
    <lineage>
        <taxon>Bacteria</taxon>
        <taxon>Pseudomonadati</taxon>
        <taxon>Thermodesulfobacteriota</taxon>
        <taxon>Desulfovibrionia</taxon>
        <taxon>Desulfovibrionales</taxon>
        <taxon>Desulfovibrionaceae</taxon>
        <taxon>Solidesulfovibrio</taxon>
    </lineage>
</organism>
<gene>
    <name evidence="4" type="ORF">DesfrDRAFT_1251</name>
</gene>
<dbReference type="SUPFAM" id="SSF50331">
    <property type="entry name" value="MOP-like"/>
    <property type="match status" value="1"/>
</dbReference>
<dbReference type="PROSITE" id="PS51866">
    <property type="entry name" value="MOP"/>
    <property type="match status" value="1"/>
</dbReference>
<accession>E1JUF2</accession>
<evidence type="ECO:0000256" key="1">
    <source>
        <dbReference type="ARBA" id="ARBA00022505"/>
    </source>
</evidence>
<dbReference type="InterPro" id="IPR008995">
    <property type="entry name" value="Mo/tungstate-bd_C_term_dom"/>
</dbReference>
<keyword evidence="5" id="KW-1185">Reference proteome</keyword>
<dbReference type="EMBL" id="AECZ01000006">
    <property type="protein sequence ID" value="EFL52082.1"/>
    <property type="molecule type" value="Genomic_DNA"/>
</dbReference>
<dbReference type="OrthoDB" id="122515at2"/>
<dbReference type="GO" id="GO:0015689">
    <property type="term" value="P:molybdate ion transport"/>
    <property type="evidence" value="ECO:0007669"/>
    <property type="project" value="InterPro"/>
</dbReference>
<evidence type="ECO:0000259" key="3">
    <source>
        <dbReference type="PROSITE" id="PS51866"/>
    </source>
</evidence>
<name>E1JUF2_SOLFR</name>
<feature type="domain" description="Mop" evidence="3">
    <location>
        <begin position="2"/>
        <end position="68"/>
    </location>
</feature>
<dbReference type="STRING" id="596151.DesfrDRAFT_1251"/>
<keyword evidence="1 2" id="KW-0500">Molybdenum</keyword>
<dbReference type="Pfam" id="PF03459">
    <property type="entry name" value="TOBE"/>
    <property type="match status" value="1"/>
</dbReference>
<evidence type="ECO:0000313" key="5">
    <source>
        <dbReference type="Proteomes" id="UP000006250"/>
    </source>
</evidence>
<dbReference type="eggNOG" id="COG3585">
    <property type="taxonomic scope" value="Bacteria"/>
</dbReference>
<protein>
    <submittedName>
        <fullName evidence="4">TOBE domain protein</fullName>
    </submittedName>
</protein>
<dbReference type="NCBIfam" id="TIGR00638">
    <property type="entry name" value="Mop"/>
    <property type="match status" value="1"/>
</dbReference>
<evidence type="ECO:0000313" key="4">
    <source>
        <dbReference type="EMBL" id="EFL52082.1"/>
    </source>
</evidence>
<dbReference type="Proteomes" id="UP000006250">
    <property type="component" value="Unassembled WGS sequence"/>
</dbReference>
<evidence type="ECO:0000256" key="2">
    <source>
        <dbReference type="PROSITE-ProRule" id="PRU01213"/>
    </source>
</evidence>
<dbReference type="AlphaFoldDB" id="E1JUF2"/>